<evidence type="ECO:0000256" key="4">
    <source>
        <dbReference type="ARBA" id="ARBA00022741"/>
    </source>
</evidence>
<dbReference type="GO" id="GO:0005829">
    <property type="term" value="C:cytosol"/>
    <property type="evidence" value="ECO:0007669"/>
    <property type="project" value="TreeGrafter"/>
</dbReference>
<feature type="transmembrane region" description="Helical" evidence="10">
    <location>
        <begin position="43"/>
        <end position="61"/>
    </location>
</feature>
<keyword evidence="5" id="KW-0418">Kinase</keyword>
<evidence type="ECO:0000259" key="11">
    <source>
        <dbReference type="PROSITE" id="PS50011"/>
    </source>
</evidence>
<keyword evidence="10" id="KW-1133">Transmembrane helix</keyword>
<dbReference type="GO" id="GO:0005956">
    <property type="term" value="C:protein kinase CK2 complex"/>
    <property type="evidence" value="ECO:0007669"/>
    <property type="project" value="TreeGrafter"/>
</dbReference>
<keyword evidence="6" id="KW-0067">ATP-binding</keyword>
<keyword evidence="13" id="KW-1185">Reference proteome</keyword>
<dbReference type="PROSITE" id="PS50011">
    <property type="entry name" value="PROTEIN_KINASE_DOM"/>
    <property type="match status" value="1"/>
</dbReference>
<gene>
    <name evidence="12" type="ORF">PSON_ATCC_30995.1.T0220269</name>
</gene>
<reference evidence="12" key="1">
    <citation type="submission" date="2021-01" db="EMBL/GenBank/DDBJ databases">
        <authorList>
            <consortium name="Genoscope - CEA"/>
            <person name="William W."/>
        </authorList>
    </citation>
    <scope>NUCLEOTIDE SEQUENCE</scope>
</reference>
<sequence>MSQVSQRQRSPSPQSPEKVAQREKAAQAMKRRNQTQPSFFEKYAYHLVIGAFGFVCVYALFSILTRSSKKLTTAPVIDEEEIAAHNSLGSYQQGPNDFFKDWKFSDAKFIFNNHLTFKGKIQQCPESSVIIPESYNFREAQPECAQPIYFQGNCSSSYSIAAVSSTSDRLCKSRNGEFQEQLSPQSPISCDDKNYKCGGGSVTRVLEVGKKQGFVSTSCLPYTGTEDAQNDCDALFSNCEKYKIQDYCVVSSEENIKREILNNGPVVAVIQVFKDFLVYKGGIYEIVEGSSKDIKGSNVLVDDNDNIILIDWGLSQFYDEGRQQSTKMGTRYYKAPELLMKYKQYDYSIDIWAVGCMLADFIFKTHPLLPGKDNEDQLKKIISMLGTNDLYEYLQKYDIKLDLDELPLVQNRIDFTRLINRKNQNLVSKEGIDLLEKIFIYDHKKRINASQALEHAFFL</sequence>
<dbReference type="Pfam" id="PF00112">
    <property type="entry name" value="Peptidase_C1"/>
    <property type="match status" value="1"/>
</dbReference>
<keyword evidence="4" id="KW-0547">Nucleotide-binding</keyword>
<comment type="caution">
    <text evidence="12">The sequence shown here is derived from an EMBL/GenBank/DDBJ whole genome shotgun (WGS) entry which is preliminary data.</text>
</comment>
<dbReference type="GO" id="GO:0051726">
    <property type="term" value="P:regulation of cell cycle"/>
    <property type="evidence" value="ECO:0007669"/>
    <property type="project" value="TreeGrafter"/>
</dbReference>
<keyword evidence="2" id="KW-0723">Serine/threonine-protein kinase</keyword>
<feature type="compositionally biased region" description="Low complexity" evidence="9">
    <location>
        <begin position="1"/>
        <end position="16"/>
    </location>
</feature>
<dbReference type="EC" id="2.7.11.1" evidence="1"/>
<dbReference type="FunFam" id="3.90.70.10:FF:000196">
    <property type="entry name" value="Clan CA, family C1, cathepsin B-like cysteine peptidase"/>
    <property type="match status" value="1"/>
</dbReference>
<evidence type="ECO:0000256" key="2">
    <source>
        <dbReference type="ARBA" id="ARBA00022527"/>
    </source>
</evidence>
<organism evidence="12 13">
    <name type="scientific">Paramecium sonneborni</name>
    <dbReference type="NCBI Taxonomy" id="65129"/>
    <lineage>
        <taxon>Eukaryota</taxon>
        <taxon>Sar</taxon>
        <taxon>Alveolata</taxon>
        <taxon>Ciliophora</taxon>
        <taxon>Intramacronucleata</taxon>
        <taxon>Oligohymenophorea</taxon>
        <taxon>Peniculida</taxon>
        <taxon>Parameciidae</taxon>
        <taxon>Paramecium</taxon>
    </lineage>
</organism>
<dbReference type="SMART" id="SM00645">
    <property type="entry name" value="Pept_C1"/>
    <property type="match status" value="1"/>
</dbReference>
<feature type="domain" description="Protein kinase" evidence="11">
    <location>
        <begin position="43"/>
        <end position="458"/>
    </location>
</feature>
<keyword evidence="10" id="KW-0472">Membrane</keyword>
<keyword evidence="10" id="KW-0812">Transmembrane</keyword>
<dbReference type="GO" id="GO:0005524">
    <property type="term" value="F:ATP binding"/>
    <property type="evidence" value="ECO:0007669"/>
    <property type="project" value="UniProtKB-KW"/>
</dbReference>
<evidence type="ECO:0000256" key="5">
    <source>
        <dbReference type="ARBA" id="ARBA00022777"/>
    </source>
</evidence>
<dbReference type="OrthoDB" id="311597at2759"/>
<evidence type="ECO:0000256" key="9">
    <source>
        <dbReference type="SAM" id="MobiDB-lite"/>
    </source>
</evidence>
<keyword evidence="3" id="KW-0808">Transferase</keyword>
<protein>
    <recommendedName>
        <fullName evidence="1">non-specific serine/threonine protein kinase</fullName>
        <ecNumber evidence="1">2.7.11.1</ecNumber>
    </recommendedName>
</protein>
<evidence type="ECO:0000256" key="3">
    <source>
        <dbReference type="ARBA" id="ARBA00022679"/>
    </source>
</evidence>
<evidence type="ECO:0000256" key="7">
    <source>
        <dbReference type="ARBA" id="ARBA00047899"/>
    </source>
</evidence>
<dbReference type="EMBL" id="CAJJDN010000022">
    <property type="protein sequence ID" value="CAD8067088.1"/>
    <property type="molecule type" value="Genomic_DNA"/>
</dbReference>
<proteinExistence type="predicted"/>
<dbReference type="GO" id="GO:0004674">
    <property type="term" value="F:protein serine/threonine kinase activity"/>
    <property type="evidence" value="ECO:0007669"/>
    <property type="project" value="UniProtKB-KW"/>
</dbReference>
<evidence type="ECO:0000256" key="10">
    <source>
        <dbReference type="SAM" id="Phobius"/>
    </source>
</evidence>
<dbReference type="InterPro" id="IPR045216">
    <property type="entry name" value="CK2_alpha"/>
</dbReference>
<evidence type="ECO:0000313" key="12">
    <source>
        <dbReference type="EMBL" id="CAD8067088.1"/>
    </source>
</evidence>
<dbReference type="SMART" id="SM00220">
    <property type="entry name" value="S_TKc"/>
    <property type="match status" value="1"/>
</dbReference>
<dbReference type="GO" id="GO:0006508">
    <property type="term" value="P:proteolysis"/>
    <property type="evidence" value="ECO:0007669"/>
    <property type="project" value="InterPro"/>
</dbReference>
<dbReference type="Proteomes" id="UP000692954">
    <property type="component" value="Unassembled WGS sequence"/>
</dbReference>
<evidence type="ECO:0000256" key="8">
    <source>
        <dbReference type="ARBA" id="ARBA00048679"/>
    </source>
</evidence>
<dbReference type="InterPro" id="IPR000668">
    <property type="entry name" value="Peptidase_C1A_C"/>
</dbReference>
<dbReference type="Pfam" id="PF00069">
    <property type="entry name" value="Pkinase"/>
    <property type="match status" value="1"/>
</dbReference>
<evidence type="ECO:0000313" key="13">
    <source>
        <dbReference type="Proteomes" id="UP000692954"/>
    </source>
</evidence>
<comment type="catalytic activity">
    <reaction evidence="8">
        <text>L-seryl-[protein] + ATP = O-phospho-L-seryl-[protein] + ADP + H(+)</text>
        <dbReference type="Rhea" id="RHEA:17989"/>
        <dbReference type="Rhea" id="RHEA-COMP:9863"/>
        <dbReference type="Rhea" id="RHEA-COMP:11604"/>
        <dbReference type="ChEBI" id="CHEBI:15378"/>
        <dbReference type="ChEBI" id="CHEBI:29999"/>
        <dbReference type="ChEBI" id="CHEBI:30616"/>
        <dbReference type="ChEBI" id="CHEBI:83421"/>
        <dbReference type="ChEBI" id="CHEBI:456216"/>
        <dbReference type="EC" id="2.7.11.1"/>
    </reaction>
</comment>
<accession>A0A8S1LG35</accession>
<evidence type="ECO:0000256" key="6">
    <source>
        <dbReference type="ARBA" id="ARBA00022840"/>
    </source>
</evidence>
<dbReference type="GO" id="GO:0005634">
    <property type="term" value="C:nucleus"/>
    <property type="evidence" value="ECO:0007669"/>
    <property type="project" value="TreeGrafter"/>
</dbReference>
<comment type="catalytic activity">
    <reaction evidence="7">
        <text>L-threonyl-[protein] + ATP = O-phospho-L-threonyl-[protein] + ADP + H(+)</text>
        <dbReference type="Rhea" id="RHEA:46608"/>
        <dbReference type="Rhea" id="RHEA-COMP:11060"/>
        <dbReference type="Rhea" id="RHEA-COMP:11605"/>
        <dbReference type="ChEBI" id="CHEBI:15378"/>
        <dbReference type="ChEBI" id="CHEBI:30013"/>
        <dbReference type="ChEBI" id="CHEBI:30616"/>
        <dbReference type="ChEBI" id="CHEBI:61977"/>
        <dbReference type="ChEBI" id="CHEBI:456216"/>
        <dbReference type="EC" id="2.7.11.1"/>
    </reaction>
</comment>
<feature type="region of interest" description="Disordered" evidence="9">
    <location>
        <begin position="1"/>
        <end position="23"/>
    </location>
</feature>
<dbReference type="InterPro" id="IPR000719">
    <property type="entry name" value="Prot_kinase_dom"/>
</dbReference>
<dbReference type="GO" id="GO:0008234">
    <property type="term" value="F:cysteine-type peptidase activity"/>
    <property type="evidence" value="ECO:0007669"/>
    <property type="project" value="InterPro"/>
</dbReference>
<dbReference type="AlphaFoldDB" id="A0A8S1LG35"/>
<dbReference type="PANTHER" id="PTHR24054">
    <property type="entry name" value="CASEIN KINASE II SUBUNIT ALPHA"/>
    <property type="match status" value="1"/>
</dbReference>
<dbReference type="PANTHER" id="PTHR24054:SF0">
    <property type="entry name" value="CASEIN KINASE II SUBUNIT ALPHA"/>
    <property type="match status" value="1"/>
</dbReference>
<name>A0A8S1LG35_9CILI</name>
<evidence type="ECO:0000256" key="1">
    <source>
        <dbReference type="ARBA" id="ARBA00012513"/>
    </source>
</evidence>